<dbReference type="GO" id="GO:0072423">
    <property type="term" value="P:response to DNA damage checkpoint signaling"/>
    <property type="evidence" value="ECO:0007669"/>
    <property type="project" value="InterPro"/>
</dbReference>
<dbReference type="SUPFAM" id="SSF52047">
    <property type="entry name" value="RNI-like"/>
    <property type="match status" value="1"/>
</dbReference>
<feature type="region of interest" description="Disordered" evidence="1">
    <location>
        <begin position="102"/>
        <end position="134"/>
    </location>
</feature>
<evidence type="ECO:0000313" key="2">
    <source>
        <dbReference type="EMBL" id="KAE8696436.1"/>
    </source>
</evidence>
<feature type="compositionally biased region" description="Basic and acidic residues" evidence="1">
    <location>
        <begin position="118"/>
        <end position="129"/>
    </location>
</feature>
<sequence>MCVIAAVGGPFPEVNTVAPNSVHPKPEWTAGGIVLLIGKHSERTHGENFRKHFLKRLDEPDSEIVQLVSSVQSCKSVQRNSSRIFSKKIVSARTCRRHVLPRPRPRAEPSRAVPCRAEPSRAETRRDGRTAAAVRESPPCSLSLNKEVECQALNTIPNSLFPIIQNMECGGRPLESFENFDSLTNHLRKVPVDVLTSGWVQKHLMKLYINSCKKLHETPSMKLLRKLYVSEIEDEINVSDCGLLDISVIPLLNALHTHRGCNARSFSQRVSGPFDGSIPGNGTMEKLRQFFSSSNQTYGDLTLDLHCNRFGSTALFQICECPVLFTRLEVLNISGNRLTDACGSYLSTIIEKCRALYSLNVERCSITSRTVQKVADALDTDSLLSQLFIGHNNPVSGNAISSLVGKLATLKRFSELSLNGLKLNKTAVDDLCHLAKTSCLSRLMLEGTGIGTDGALGLTHLLLSSIEEPLKLDLSFCGVACTYISEFNTNVMFINGILELNLRGNPIMQEGGNALASLLMNPQCCLKVLNLNKCQLGMAGILQIVHALAENESLEELNLAHYADMDKQLVIKSDKPTNMSLESLQPNHAVSNGEIDTNCDMLEVADSEDDETRGETAPSRFNDCCASSIQRNSTLECNLIQELSVAICMAKRLQLLDLSDNGLSIQDSEALYNAWSQVQGLVHLGDTSRIR</sequence>
<dbReference type="InterPro" id="IPR044227">
    <property type="entry name" value="TONSOKU"/>
</dbReference>
<dbReference type="Gene3D" id="3.80.10.10">
    <property type="entry name" value="Ribonuclease Inhibitor"/>
    <property type="match status" value="2"/>
</dbReference>
<organism evidence="2 3">
    <name type="scientific">Hibiscus syriacus</name>
    <name type="common">Rose of Sharon</name>
    <dbReference type="NCBI Taxonomy" id="106335"/>
    <lineage>
        <taxon>Eukaryota</taxon>
        <taxon>Viridiplantae</taxon>
        <taxon>Streptophyta</taxon>
        <taxon>Embryophyta</taxon>
        <taxon>Tracheophyta</taxon>
        <taxon>Spermatophyta</taxon>
        <taxon>Magnoliopsida</taxon>
        <taxon>eudicotyledons</taxon>
        <taxon>Gunneridae</taxon>
        <taxon>Pentapetalae</taxon>
        <taxon>rosids</taxon>
        <taxon>malvids</taxon>
        <taxon>Malvales</taxon>
        <taxon>Malvaceae</taxon>
        <taxon>Malvoideae</taxon>
        <taxon>Hibiscus</taxon>
    </lineage>
</organism>
<reference evidence="2" key="1">
    <citation type="submission" date="2019-09" db="EMBL/GenBank/DDBJ databases">
        <title>Draft genome information of white flower Hibiscus syriacus.</title>
        <authorList>
            <person name="Kim Y.-M."/>
        </authorList>
    </citation>
    <scope>NUCLEOTIDE SEQUENCE [LARGE SCALE GENOMIC DNA]</scope>
    <source>
        <strain evidence="2">YM2019G1</strain>
    </source>
</reference>
<dbReference type="FunFam" id="3.80.10.10:FF:000500">
    <property type="entry name" value="Protein TONSOKU"/>
    <property type="match status" value="1"/>
</dbReference>
<dbReference type="Proteomes" id="UP000436088">
    <property type="component" value="Unassembled WGS sequence"/>
</dbReference>
<accession>A0A6A2ZXY1</accession>
<proteinExistence type="predicted"/>
<dbReference type="GO" id="GO:0005634">
    <property type="term" value="C:nucleus"/>
    <property type="evidence" value="ECO:0007669"/>
    <property type="project" value="InterPro"/>
</dbReference>
<dbReference type="SMART" id="SM00368">
    <property type="entry name" value="LRR_RI"/>
    <property type="match status" value="5"/>
</dbReference>
<dbReference type="PANTHER" id="PTHR47684">
    <property type="entry name" value="PROTEIN TONSOKU"/>
    <property type="match status" value="1"/>
</dbReference>
<dbReference type="PANTHER" id="PTHR47684:SF1">
    <property type="entry name" value="PROTEIN TONSOKU"/>
    <property type="match status" value="1"/>
</dbReference>
<name>A0A6A2ZXY1_HIBSY</name>
<comment type="caution">
    <text evidence="2">The sequence shown here is derived from an EMBL/GenBank/DDBJ whole genome shotgun (WGS) entry which is preliminary data.</text>
</comment>
<dbReference type="GO" id="GO:0009933">
    <property type="term" value="P:meristem structural organization"/>
    <property type="evidence" value="ECO:0007669"/>
    <property type="project" value="InterPro"/>
</dbReference>
<dbReference type="AlphaFoldDB" id="A0A6A2ZXY1"/>
<evidence type="ECO:0000256" key="1">
    <source>
        <dbReference type="SAM" id="MobiDB-lite"/>
    </source>
</evidence>
<evidence type="ECO:0000313" key="3">
    <source>
        <dbReference type="Proteomes" id="UP000436088"/>
    </source>
</evidence>
<keyword evidence="3" id="KW-1185">Reference proteome</keyword>
<dbReference type="EMBL" id="VEPZ02001068">
    <property type="protein sequence ID" value="KAE8696436.1"/>
    <property type="molecule type" value="Genomic_DNA"/>
</dbReference>
<protein>
    <submittedName>
        <fullName evidence="2">Protein TONSOKU</fullName>
    </submittedName>
</protein>
<gene>
    <name evidence="2" type="ORF">F3Y22_tig00110674pilonHSYRG00180</name>
</gene>
<dbReference type="InterPro" id="IPR032675">
    <property type="entry name" value="LRR_dom_sf"/>
</dbReference>
<dbReference type="GO" id="GO:0040029">
    <property type="term" value="P:epigenetic regulation of gene expression"/>
    <property type="evidence" value="ECO:0007669"/>
    <property type="project" value="InterPro"/>
</dbReference>